<organism evidence="2 3">
    <name type="scientific">Opisthorchis felineus</name>
    <dbReference type="NCBI Taxonomy" id="147828"/>
    <lineage>
        <taxon>Eukaryota</taxon>
        <taxon>Metazoa</taxon>
        <taxon>Spiralia</taxon>
        <taxon>Lophotrochozoa</taxon>
        <taxon>Platyhelminthes</taxon>
        <taxon>Trematoda</taxon>
        <taxon>Digenea</taxon>
        <taxon>Opisthorchiida</taxon>
        <taxon>Opisthorchiata</taxon>
        <taxon>Opisthorchiidae</taxon>
        <taxon>Opisthorchis</taxon>
    </lineage>
</organism>
<sequence length="139" mass="15156">MINVSIVILAFAFTLIAAQNITCYNNPNGPENGNEALITQENCTFCGLQQQLEGTKVILTNRTCCETCAVYSVPDQGRRVCCTVPLCNYNYSTALDGQLGERYLQHNTVDSTSVTSVKSHTPGKYGDQCVSRQLSFATS</sequence>
<proteinExistence type="predicted"/>
<accession>A0A4S2LXH8</accession>
<comment type="caution">
    <text evidence="2">The sequence shown here is derived from an EMBL/GenBank/DDBJ whole genome shotgun (WGS) entry which is preliminary data.</text>
</comment>
<keyword evidence="1" id="KW-0732">Signal</keyword>
<feature type="chain" id="PRO_5020493144" evidence="1">
    <location>
        <begin position="19"/>
        <end position="139"/>
    </location>
</feature>
<feature type="signal peptide" evidence="1">
    <location>
        <begin position="1"/>
        <end position="18"/>
    </location>
</feature>
<evidence type="ECO:0000313" key="3">
    <source>
        <dbReference type="Proteomes" id="UP000308267"/>
    </source>
</evidence>
<dbReference type="EMBL" id="SJOL01006358">
    <property type="protein sequence ID" value="TGZ68591.1"/>
    <property type="molecule type" value="Genomic_DNA"/>
</dbReference>
<evidence type="ECO:0000256" key="1">
    <source>
        <dbReference type="SAM" id="SignalP"/>
    </source>
</evidence>
<gene>
    <name evidence="2" type="ORF">CRM22_004195</name>
</gene>
<name>A0A4S2LXH8_OPIFE</name>
<protein>
    <submittedName>
        <fullName evidence="2">Uncharacterized protein</fullName>
    </submittedName>
</protein>
<dbReference type="Proteomes" id="UP000308267">
    <property type="component" value="Unassembled WGS sequence"/>
</dbReference>
<dbReference type="OrthoDB" id="10382853at2759"/>
<reference evidence="2 3" key="1">
    <citation type="journal article" date="2019" name="BMC Genomics">
        <title>New insights from Opisthorchis felineus genome: update on genomics of the epidemiologically important liver flukes.</title>
        <authorList>
            <person name="Ershov N.I."/>
            <person name="Mordvinov V.A."/>
            <person name="Prokhortchouk E.B."/>
            <person name="Pakharukova M.Y."/>
            <person name="Gunbin K.V."/>
            <person name="Ustyantsev K."/>
            <person name="Genaev M.A."/>
            <person name="Blinov A.G."/>
            <person name="Mazur A."/>
            <person name="Boulygina E."/>
            <person name="Tsygankova S."/>
            <person name="Khrameeva E."/>
            <person name="Chekanov N."/>
            <person name="Fan G."/>
            <person name="Xiao A."/>
            <person name="Zhang H."/>
            <person name="Xu X."/>
            <person name="Yang H."/>
            <person name="Solovyev V."/>
            <person name="Lee S.M."/>
            <person name="Liu X."/>
            <person name="Afonnikov D.A."/>
            <person name="Skryabin K.G."/>
        </authorList>
    </citation>
    <scope>NUCLEOTIDE SEQUENCE [LARGE SCALE GENOMIC DNA]</scope>
    <source>
        <strain evidence="2">AK-0245</strain>
        <tissue evidence="2">Whole organism</tissue>
    </source>
</reference>
<keyword evidence="3" id="KW-1185">Reference proteome</keyword>
<evidence type="ECO:0000313" key="2">
    <source>
        <dbReference type="EMBL" id="TGZ68591.1"/>
    </source>
</evidence>
<dbReference type="AlphaFoldDB" id="A0A4S2LXH8"/>